<reference evidence="7 8" key="1">
    <citation type="submission" date="2015-10" db="EMBL/GenBank/DDBJ databases">
        <title>Mycobacterium gordonae draft genome assembly.</title>
        <authorList>
            <person name="Ustinova V."/>
            <person name="Smirnova T."/>
            <person name="Blagodatskikh K."/>
            <person name="Varlamov D."/>
            <person name="Larionova E."/>
            <person name="Chernousova L."/>
        </authorList>
    </citation>
    <scope>NUCLEOTIDE SEQUENCE [LARGE SCALE GENOMIC DNA]</scope>
    <source>
        <strain evidence="7 8">CTRI 14-8773</strain>
    </source>
</reference>
<keyword evidence="5 6" id="KW-0472">Membrane</keyword>
<protein>
    <submittedName>
        <fullName evidence="7">TspO protein</fullName>
    </submittedName>
</protein>
<accession>A0A0Q2UIS6</accession>
<dbReference type="Pfam" id="PF03073">
    <property type="entry name" value="TspO_MBR"/>
    <property type="match status" value="1"/>
</dbReference>
<sequence>MSKSTLAGTALAVTAAAASGSVASPNRTPGWYDRLRKPSFQPPKVAFPIAWTSLYTDIAVTSANTIDRFREDGRDEEARGYIAALGVNLAINAGWSWLFFRYHKLGPSAVGAAALTVSSADLVRRAVDADPRKGWALLPYPLWCGFATVLATSVWRLNR</sequence>
<dbReference type="GO" id="GO:0033013">
    <property type="term" value="P:tetrapyrrole metabolic process"/>
    <property type="evidence" value="ECO:0007669"/>
    <property type="project" value="UniProtKB-ARBA"/>
</dbReference>
<dbReference type="FunFam" id="1.20.1260.100:FF:000001">
    <property type="entry name" value="translocator protein 2"/>
    <property type="match status" value="1"/>
</dbReference>
<comment type="caution">
    <text evidence="7">The sequence shown here is derived from an EMBL/GenBank/DDBJ whole genome shotgun (WGS) entry which is preliminary data.</text>
</comment>
<dbReference type="AlphaFoldDB" id="A0A0Q2UIS6"/>
<keyword evidence="4 6" id="KW-1133">Transmembrane helix</keyword>
<feature type="transmembrane region" description="Helical" evidence="6">
    <location>
        <begin position="135"/>
        <end position="155"/>
    </location>
</feature>
<evidence type="ECO:0000256" key="5">
    <source>
        <dbReference type="ARBA" id="ARBA00023136"/>
    </source>
</evidence>
<evidence type="ECO:0000256" key="4">
    <source>
        <dbReference type="ARBA" id="ARBA00022989"/>
    </source>
</evidence>
<dbReference type="OrthoDB" id="9795496at2"/>
<gene>
    <name evidence="7" type="ORF">AO501_16100</name>
</gene>
<keyword evidence="3 6" id="KW-0812">Transmembrane</keyword>
<dbReference type="Proteomes" id="UP000051677">
    <property type="component" value="Unassembled WGS sequence"/>
</dbReference>
<evidence type="ECO:0000313" key="7">
    <source>
        <dbReference type="EMBL" id="KQH80648.1"/>
    </source>
</evidence>
<evidence type="ECO:0000313" key="8">
    <source>
        <dbReference type="Proteomes" id="UP000051677"/>
    </source>
</evidence>
<comment type="subcellular location">
    <subcellularLocation>
        <location evidence="1">Membrane</location>
        <topology evidence="1">Multi-pass membrane protein</topology>
    </subcellularLocation>
</comment>
<evidence type="ECO:0000256" key="6">
    <source>
        <dbReference type="SAM" id="Phobius"/>
    </source>
</evidence>
<dbReference type="PANTHER" id="PTHR10057:SF0">
    <property type="entry name" value="TRANSLOCATOR PROTEIN"/>
    <property type="match status" value="1"/>
</dbReference>
<feature type="transmembrane region" description="Helical" evidence="6">
    <location>
        <begin position="78"/>
        <end position="99"/>
    </location>
</feature>
<dbReference type="EMBL" id="LKTM01000013">
    <property type="protein sequence ID" value="KQH80648.1"/>
    <property type="molecule type" value="Genomic_DNA"/>
</dbReference>
<organism evidence="7 8">
    <name type="scientific">Mycobacterium gordonae</name>
    <dbReference type="NCBI Taxonomy" id="1778"/>
    <lineage>
        <taxon>Bacteria</taxon>
        <taxon>Bacillati</taxon>
        <taxon>Actinomycetota</taxon>
        <taxon>Actinomycetes</taxon>
        <taxon>Mycobacteriales</taxon>
        <taxon>Mycobacteriaceae</taxon>
        <taxon>Mycobacterium</taxon>
    </lineage>
</organism>
<dbReference type="STRING" id="1778.A9W97_00165"/>
<dbReference type="GO" id="GO:0016020">
    <property type="term" value="C:membrane"/>
    <property type="evidence" value="ECO:0007669"/>
    <property type="project" value="UniProtKB-SubCell"/>
</dbReference>
<dbReference type="PANTHER" id="PTHR10057">
    <property type="entry name" value="PERIPHERAL-TYPE BENZODIAZEPINE RECEPTOR"/>
    <property type="match status" value="1"/>
</dbReference>
<dbReference type="CDD" id="cd15904">
    <property type="entry name" value="TSPO_MBR"/>
    <property type="match status" value="1"/>
</dbReference>
<dbReference type="RefSeq" id="WP_055576428.1">
    <property type="nucleotide sequence ID" value="NZ_LKTM01000013.1"/>
</dbReference>
<dbReference type="InterPro" id="IPR038330">
    <property type="entry name" value="TspO/MBR-related_sf"/>
</dbReference>
<evidence type="ECO:0000256" key="2">
    <source>
        <dbReference type="ARBA" id="ARBA00007524"/>
    </source>
</evidence>
<proteinExistence type="inferred from homology"/>
<evidence type="ECO:0000256" key="3">
    <source>
        <dbReference type="ARBA" id="ARBA00022692"/>
    </source>
</evidence>
<name>A0A0Q2UIS6_MYCGO</name>
<dbReference type="PIRSF" id="PIRSF005859">
    <property type="entry name" value="PBR"/>
    <property type="match status" value="1"/>
</dbReference>
<dbReference type="Gene3D" id="1.20.1260.100">
    <property type="entry name" value="TspO/MBR protein"/>
    <property type="match status" value="1"/>
</dbReference>
<evidence type="ECO:0000256" key="1">
    <source>
        <dbReference type="ARBA" id="ARBA00004141"/>
    </source>
</evidence>
<dbReference type="InterPro" id="IPR004307">
    <property type="entry name" value="TspO_MBR"/>
</dbReference>
<comment type="similarity">
    <text evidence="2">Belongs to the TspO/BZRP family.</text>
</comment>